<sequence length="37" mass="4551">MVKWRADCNLLACEVKLLLIVKMCFFLWPRFCNCKKW</sequence>
<evidence type="ECO:0000313" key="1">
    <source>
        <dbReference type="EMBL" id="JAH04412.1"/>
    </source>
</evidence>
<dbReference type="AlphaFoldDB" id="A0A0E9PJF5"/>
<name>A0A0E9PJF5_ANGAN</name>
<accession>A0A0E9PJF5</accession>
<reference evidence="1" key="2">
    <citation type="journal article" date="2015" name="Fish Shellfish Immunol.">
        <title>Early steps in the European eel (Anguilla anguilla)-Vibrio vulnificus interaction in the gills: Role of the RtxA13 toxin.</title>
        <authorList>
            <person name="Callol A."/>
            <person name="Pajuelo D."/>
            <person name="Ebbesson L."/>
            <person name="Teles M."/>
            <person name="MacKenzie S."/>
            <person name="Amaro C."/>
        </authorList>
    </citation>
    <scope>NUCLEOTIDE SEQUENCE</scope>
</reference>
<protein>
    <submittedName>
        <fullName evidence="1">Uncharacterized protein</fullName>
    </submittedName>
</protein>
<organism evidence="1">
    <name type="scientific">Anguilla anguilla</name>
    <name type="common">European freshwater eel</name>
    <name type="synonym">Muraena anguilla</name>
    <dbReference type="NCBI Taxonomy" id="7936"/>
    <lineage>
        <taxon>Eukaryota</taxon>
        <taxon>Metazoa</taxon>
        <taxon>Chordata</taxon>
        <taxon>Craniata</taxon>
        <taxon>Vertebrata</taxon>
        <taxon>Euteleostomi</taxon>
        <taxon>Actinopterygii</taxon>
        <taxon>Neopterygii</taxon>
        <taxon>Teleostei</taxon>
        <taxon>Anguilliformes</taxon>
        <taxon>Anguillidae</taxon>
        <taxon>Anguilla</taxon>
    </lineage>
</organism>
<reference evidence="1" key="1">
    <citation type="submission" date="2014-11" db="EMBL/GenBank/DDBJ databases">
        <authorList>
            <person name="Amaro Gonzalez C."/>
        </authorList>
    </citation>
    <scope>NUCLEOTIDE SEQUENCE</scope>
</reference>
<proteinExistence type="predicted"/>
<dbReference type="EMBL" id="GBXM01104165">
    <property type="protein sequence ID" value="JAH04412.1"/>
    <property type="molecule type" value="Transcribed_RNA"/>
</dbReference>